<proteinExistence type="predicted"/>
<dbReference type="Proteomes" id="UP000677611">
    <property type="component" value="Unassembled WGS sequence"/>
</dbReference>
<protein>
    <submittedName>
        <fullName evidence="2">Uncharacterized protein</fullName>
    </submittedName>
</protein>
<evidence type="ECO:0000313" key="3">
    <source>
        <dbReference type="Proteomes" id="UP000677611"/>
    </source>
</evidence>
<comment type="caution">
    <text evidence="2">The sequence shown here is derived from an EMBL/GenBank/DDBJ whole genome shotgun (WGS) entry which is preliminary data.</text>
</comment>
<evidence type="ECO:0000256" key="1">
    <source>
        <dbReference type="SAM" id="MobiDB-lite"/>
    </source>
</evidence>
<feature type="region of interest" description="Disordered" evidence="1">
    <location>
        <begin position="1"/>
        <end position="21"/>
    </location>
</feature>
<name>A0ABS3P462_9BACI</name>
<keyword evidence="3" id="KW-1185">Reference proteome</keyword>
<organism evidence="2 3">
    <name type="scientific">Bacillus arachidis</name>
    <dbReference type="NCBI Taxonomy" id="2819290"/>
    <lineage>
        <taxon>Bacteria</taxon>
        <taxon>Bacillati</taxon>
        <taxon>Bacillota</taxon>
        <taxon>Bacilli</taxon>
        <taxon>Bacillales</taxon>
        <taxon>Bacillaceae</taxon>
        <taxon>Bacillus</taxon>
    </lineage>
</organism>
<reference evidence="2 3" key="1">
    <citation type="submission" date="2021-03" db="EMBL/GenBank/DDBJ databases">
        <title>Identification of novel Bacillus strains.</title>
        <authorList>
            <person name="Xiao Z."/>
            <person name="Li Y."/>
            <person name="Shen J."/>
        </authorList>
    </citation>
    <scope>NUCLEOTIDE SEQUENCE [LARGE SCALE GENOMIC DNA]</scope>
    <source>
        <strain evidence="2 3">SY8</strain>
    </source>
</reference>
<gene>
    <name evidence="2" type="ORF">J4P90_20905</name>
</gene>
<dbReference type="EMBL" id="JAGDQJ010000027">
    <property type="protein sequence ID" value="MBO1627631.1"/>
    <property type="molecule type" value="Genomic_DNA"/>
</dbReference>
<sequence length="42" mass="4904">MDFSGTWRDLQENPVPKLSGGYWNHLQEITDSYKTERDSKSS</sequence>
<evidence type="ECO:0000313" key="2">
    <source>
        <dbReference type="EMBL" id="MBO1627631.1"/>
    </source>
</evidence>
<accession>A0ABS3P462</accession>